<protein>
    <submittedName>
        <fullName evidence="11">GHKL domain-containing protein</fullName>
    </submittedName>
</protein>
<evidence type="ECO:0000256" key="1">
    <source>
        <dbReference type="ARBA" id="ARBA00000085"/>
    </source>
</evidence>
<dbReference type="Gene3D" id="3.30.450.20">
    <property type="entry name" value="PAS domain"/>
    <property type="match status" value="1"/>
</dbReference>
<evidence type="ECO:0000256" key="2">
    <source>
        <dbReference type="ARBA" id="ARBA00001541"/>
    </source>
</evidence>
<evidence type="ECO:0000256" key="5">
    <source>
        <dbReference type="ARBA" id="ARBA00022691"/>
    </source>
</evidence>
<dbReference type="GO" id="GO:0000155">
    <property type="term" value="F:phosphorelay sensor kinase activity"/>
    <property type="evidence" value="ECO:0007669"/>
    <property type="project" value="InterPro"/>
</dbReference>
<feature type="active site" evidence="6">
    <location>
        <position position="140"/>
    </location>
</feature>
<keyword evidence="5" id="KW-0949">S-adenosyl-L-methionine</keyword>
<dbReference type="InterPro" id="IPR035909">
    <property type="entry name" value="CheB_C"/>
</dbReference>
<dbReference type="SUPFAM" id="SSF47384">
    <property type="entry name" value="Homodimeric domain of signal transducing histidine kinase"/>
    <property type="match status" value="1"/>
</dbReference>
<dbReference type="CDD" id="cd00075">
    <property type="entry name" value="HATPase"/>
    <property type="match status" value="1"/>
</dbReference>
<keyword evidence="4" id="KW-0808">Transferase</keyword>
<dbReference type="Gene3D" id="3.40.50.150">
    <property type="entry name" value="Vaccinia Virus protein VP39"/>
    <property type="match status" value="1"/>
</dbReference>
<dbReference type="GO" id="GO:0005737">
    <property type="term" value="C:cytoplasm"/>
    <property type="evidence" value="ECO:0007669"/>
    <property type="project" value="InterPro"/>
</dbReference>
<dbReference type="InterPro" id="IPR003594">
    <property type="entry name" value="HATPase_dom"/>
</dbReference>
<dbReference type="PROSITE" id="PS50109">
    <property type="entry name" value="HIS_KIN"/>
    <property type="match status" value="1"/>
</dbReference>
<dbReference type="Pfam" id="PF01739">
    <property type="entry name" value="CheR"/>
    <property type="match status" value="1"/>
</dbReference>
<gene>
    <name evidence="11" type="ORF">GD597_02685</name>
</gene>
<evidence type="ECO:0000256" key="3">
    <source>
        <dbReference type="ARBA" id="ARBA00022603"/>
    </source>
</evidence>
<comment type="caution">
    <text evidence="11">The sequence shown here is derived from an EMBL/GenBank/DDBJ whole genome shotgun (WGS) entry which is preliminary data.</text>
</comment>
<dbReference type="PANTHER" id="PTHR24422:SF27">
    <property type="entry name" value="PROTEIN-GLUTAMATE O-METHYLTRANSFERASE"/>
    <property type="match status" value="1"/>
</dbReference>
<dbReference type="Gene3D" id="3.40.50.180">
    <property type="entry name" value="Methylesterase CheB, C-terminal domain"/>
    <property type="match status" value="1"/>
</dbReference>
<dbReference type="CDD" id="cd16434">
    <property type="entry name" value="CheB-CheR_fusion"/>
    <property type="match status" value="1"/>
</dbReference>
<evidence type="ECO:0000313" key="12">
    <source>
        <dbReference type="Proteomes" id="UP000598971"/>
    </source>
</evidence>
<dbReference type="Pfam" id="PF13596">
    <property type="entry name" value="PAS_10"/>
    <property type="match status" value="1"/>
</dbReference>
<sequence>MINNGTNVVPIPSQFIIAIGASAGGLQEINSFFDHTPLDGVSYVIIQHLSADYKSVMANLVTNHSKLQVLEATENMVVEVNKVYVIPSTNYMTINNGRLLLTEKQKTGTPHLTINTFFNSLADDMGNKAIGVLLSGTGTDGTKGIETIKLEGGMVLVSDPATAEYSEMPANAIKTGLVDYIVEPAKMPAIIEEYVRRKENLKENITINEAEEKIRKDIVDFIKEHYPIDFSDYKPSTILRRIKRRAATKSLKNLESYLDLLKADDTEVKALTQDFLISVTAFFRDKEAFDFVESSVIPDIIKDKTNDDEIKIWIAGCATGEEAYSMAILFKEALDKANKTTDIKIFATDLDNNALSFAKTGFYENSISKNVSTERLNSFFTKQENGYKISEVIRKMLIFANHDLVKNPPYCNMDLISCRNLLIYLNQNLQKKLLTMLQFGLKKDGYLLLGPSENIVEQSPFIEEVNKKWKIYKMLEAQRNVNFDVFSPPVLSGNSVIPAELIKQKTGKKRNDGLNKVLNDALMHEMGNVGVCVDEDNRVVQSFGDTSKYLLPKMFNFDLIELLPKNLSLAYKNACRQVVKTNKKVEINGISIPFNNDETLVNITVIPFKDERNELDLKLVLFNDSSLNEAFKNEGQAFDEKLYASEHINNLEEELNQTRINLQNAYEKLDATNENMQSFNEELLSTNQEMQSTSEEMQSVNEELHSINAEYQSKINELSELNDDLNNYFRSNENGQLFLSKKLALIKFSPSAVKHFNLLDTDLGRPITNISSNLTNQTLEADAKEVIEKGNTITKEVEAINGNWYQMKTMPYIREKNNSIDGAIITFNDITQLKHVQKELDNTNKTLTTINADLDNFVYTASHDLLGPLNNIEQIISMLDEHKAAFTPEINQYHALMQTSVVKFKSLIRDLAVVGKIESQGIDSLPINLLQLIDEIKLSIQSTINNSNAIITTHFDVDAIRFSRKNLRSILYNLINNAIKFRSAERTIQIEISTLIKDGFVLLSISDNGLGIPKEQIGNVFTMYKRIHQDIEGQGLGLYLIKKIVDATGGKVDAESEVGKGSIFHIYFKL</sequence>
<dbReference type="PRINTS" id="PR00996">
    <property type="entry name" value="CHERMTFRASE"/>
</dbReference>
<dbReference type="SUPFAM" id="SSF55874">
    <property type="entry name" value="ATPase domain of HSP90 chaperone/DNA topoisomerase II/histidine kinase"/>
    <property type="match status" value="1"/>
</dbReference>
<dbReference type="Pfam" id="PF02518">
    <property type="entry name" value="HATPase_c"/>
    <property type="match status" value="1"/>
</dbReference>
<organism evidence="11 12">
    <name type="scientific">Limnovirga soli</name>
    <dbReference type="NCBI Taxonomy" id="2656915"/>
    <lineage>
        <taxon>Bacteria</taxon>
        <taxon>Pseudomonadati</taxon>
        <taxon>Bacteroidota</taxon>
        <taxon>Chitinophagia</taxon>
        <taxon>Chitinophagales</taxon>
        <taxon>Chitinophagaceae</taxon>
        <taxon>Limnovirga</taxon>
    </lineage>
</organism>
<keyword evidence="3" id="KW-0489">Methyltransferase</keyword>
<accession>A0A8J8JVK7</accession>
<dbReference type="InterPro" id="IPR050903">
    <property type="entry name" value="Bact_Chemotaxis_MeTrfase"/>
</dbReference>
<dbReference type="GO" id="GO:0006935">
    <property type="term" value="P:chemotaxis"/>
    <property type="evidence" value="ECO:0007669"/>
    <property type="project" value="UniProtKB-UniRule"/>
</dbReference>
<keyword evidence="6" id="KW-0378">Hydrolase</keyword>
<dbReference type="InterPro" id="IPR000780">
    <property type="entry name" value="CheR_MeTrfase"/>
</dbReference>
<dbReference type="PROSITE" id="PS50122">
    <property type="entry name" value="CHEB"/>
    <property type="match status" value="1"/>
</dbReference>
<evidence type="ECO:0000259" key="8">
    <source>
        <dbReference type="PROSITE" id="PS50109"/>
    </source>
</evidence>
<dbReference type="InterPro" id="IPR036804">
    <property type="entry name" value="CheR_N_sf"/>
</dbReference>
<proteinExistence type="predicted"/>
<feature type="active site" evidence="6">
    <location>
        <position position="48"/>
    </location>
</feature>
<feature type="coiled-coil region" evidence="7">
    <location>
        <begin position="648"/>
        <end position="728"/>
    </location>
</feature>
<dbReference type="RefSeq" id="WP_171606274.1">
    <property type="nucleotide sequence ID" value="NZ_WHPF01000002.1"/>
</dbReference>
<dbReference type="InterPro" id="IPR022641">
    <property type="entry name" value="CheR_N"/>
</dbReference>
<dbReference type="GO" id="GO:0000156">
    <property type="term" value="F:phosphorelay response regulator activity"/>
    <property type="evidence" value="ECO:0007669"/>
    <property type="project" value="InterPro"/>
</dbReference>
<dbReference type="GO" id="GO:0032259">
    <property type="term" value="P:methylation"/>
    <property type="evidence" value="ECO:0007669"/>
    <property type="project" value="UniProtKB-KW"/>
</dbReference>
<feature type="domain" description="CheB-type methylesterase" evidence="9">
    <location>
        <begin position="10"/>
        <end position="198"/>
    </location>
</feature>
<feature type="domain" description="CheR-type methyltransferase" evidence="10">
    <location>
        <begin position="218"/>
        <end position="455"/>
    </location>
</feature>
<dbReference type="InterPro" id="IPR003661">
    <property type="entry name" value="HisK_dim/P_dom"/>
</dbReference>
<evidence type="ECO:0000259" key="9">
    <source>
        <dbReference type="PROSITE" id="PS50122"/>
    </source>
</evidence>
<comment type="catalytic activity">
    <reaction evidence="1">
        <text>ATP + protein L-histidine = ADP + protein N-phospho-L-histidine.</text>
        <dbReference type="EC" id="2.7.13.3"/>
    </reaction>
</comment>
<reference evidence="11" key="1">
    <citation type="submission" date="2019-10" db="EMBL/GenBank/DDBJ databases">
        <title>Draft genome sequence of Panacibacter sp. KCS-6.</title>
        <authorList>
            <person name="Yim K.J."/>
        </authorList>
    </citation>
    <scope>NUCLEOTIDE SEQUENCE</scope>
    <source>
        <strain evidence="11">KCS-6</strain>
    </source>
</reference>
<dbReference type="GO" id="GO:0008983">
    <property type="term" value="F:protein-glutamate O-methyltransferase activity"/>
    <property type="evidence" value="ECO:0007669"/>
    <property type="project" value="UniProtKB-EC"/>
</dbReference>
<dbReference type="InterPro" id="IPR029063">
    <property type="entry name" value="SAM-dependent_MTases_sf"/>
</dbReference>
<keyword evidence="6" id="KW-0145">Chemotaxis</keyword>
<dbReference type="InterPro" id="IPR036890">
    <property type="entry name" value="HATPase_C_sf"/>
</dbReference>
<dbReference type="Gene3D" id="1.10.287.130">
    <property type="match status" value="1"/>
</dbReference>
<dbReference type="InterPro" id="IPR000673">
    <property type="entry name" value="Sig_transdc_resp-reg_Me-estase"/>
</dbReference>
<feature type="active site" evidence="6">
    <location>
        <position position="22"/>
    </location>
</feature>
<dbReference type="GO" id="GO:0008984">
    <property type="term" value="F:protein-glutamate methylesterase activity"/>
    <property type="evidence" value="ECO:0007669"/>
    <property type="project" value="InterPro"/>
</dbReference>
<dbReference type="EMBL" id="WHPF01000002">
    <property type="protein sequence ID" value="NNV54351.1"/>
    <property type="molecule type" value="Genomic_DNA"/>
</dbReference>
<dbReference type="SUPFAM" id="SSF47757">
    <property type="entry name" value="Chemotaxis receptor methyltransferase CheR, N-terminal domain"/>
    <property type="match status" value="1"/>
</dbReference>
<evidence type="ECO:0000259" key="10">
    <source>
        <dbReference type="PROSITE" id="PS50123"/>
    </source>
</evidence>
<dbReference type="SMART" id="SM00388">
    <property type="entry name" value="HisKA"/>
    <property type="match status" value="1"/>
</dbReference>
<dbReference type="PROSITE" id="PS50123">
    <property type="entry name" value="CHER"/>
    <property type="match status" value="1"/>
</dbReference>
<dbReference type="InterPro" id="IPR022642">
    <property type="entry name" value="CheR_C"/>
</dbReference>
<dbReference type="SMART" id="SM00387">
    <property type="entry name" value="HATPase_c"/>
    <property type="match status" value="1"/>
</dbReference>
<evidence type="ECO:0000256" key="7">
    <source>
        <dbReference type="SAM" id="Coils"/>
    </source>
</evidence>
<dbReference type="SUPFAM" id="SSF53335">
    <property type="entry name" value="S-adenosyl-L-methionine-dependent methyltransferases"/>
    <property type="match status" value="1"/>
</dbReference>
<comment type="catalytic activity">
    <reaction evidence="2">
        <text>L-glutamyl-[protein] + S-adenosyl-L-methionine = [protein]-L-glutamate 5-O-methyl ester + S-adenosyl-L-homocysteine</text>
        <dbReference type="Rhea" id="RHEA:24452"/>
        <dbReference type="Rhea" id="RHEA-COMP:10208"/>
        <dbReference type="Rhea" id="RHEA-COMP:10311"/>
        <dbReference type="ChEBI" id="CHEBI:29973"/>
        <dbReference type="ChEBI" id="CHEBI:57856"/>
        <dbReference type="ChEBI" id="CHEBI:59789"/>
        <dbReference type="ChEBI" id="CHEBI:82795"/>
        <dbReference type="EC" id="2.1.1.80"/>
    </reaction>
</comment>
<dbReference type="Pfam" id="PF03705">
    <property type="entry name" value="CheR_N"/>
    <property type="match status" value="1"/>
</dbReference>
<keyword evidence="12" id="KW-1185">Reference proteome</keyword>
<dbReference type="PANTHER" id="PTHR24422">
    <property type="entry name" value="CHEMOTAXIS PROTEIN METHYLTRANSFERASE"/>
    <property type="match status" value="1"/>
</dbReference>
<evidence type="ECO:0000256" key="6">
    <source>
        <dbReference type="PROSITE-ProRule" id="PRU00050"/>
    </source>
</evidence>
<dbReference type="InterPro" id="IPR036097">
    <property type="entry name" value="HisK_dim/P_sf"/>
</dbReference>
<dbReference type="Pfam" id="PF01339">
    <property type="entry name" value="CheB_methylest"/>
    <property type="match status" value="1"/>
</dbReference>
<name>A0A8J8JVK7_9BACT</name>
<dbReference type="InterPro" id="IPR005467">
    <property type="entry name" value="His_kinase_dom"/>
</dbReference>
<keyword evidence="7" id="KW-0175">Coiled coil</keyword>
<dbReference type="Gene3D" id="3.30.565.10">
    <property type="entry name" value="Histidine kinase-like ATPase, C-terminal domain"/>
    <property type="match status" value="1"/>
</dbReference>
<dbReference type="SMART" id="SM00138">
    <property type="entry name" value="MeTrc"/>
    <property type="match status" value="1"/>
</dbReference>
<dbReference type="Proteomes" id="UP000598971">
    <property type="component" value="Unassembled WGS sequence"/>
</dbReference>
<dbReference type="Gene3D" id="1.10.155.10">
    <property type="entry name" value="Chemotaxis receptor methyltransferase CheR, N-terminal domain"/>
    <property type="match status" value="1"/>
</dbReference>
<dbReference type="AlphaFoldDB" id="A0A8J8JVK7"/>
<evidence type="ECO:0000313" key="11">
    <source>
        <dbReference type="EMBL" id="NNV54351.1"/>
    </source>
</evidence>
<dbReference type="SUPFAM" id="SSF52738">
    <property type="entry name" value="Methylesterase CheB, C-terminal domain"/>
    <property type="match status" value="1"/>
</dbReference>
<evidence type="ECO:0000256" key="4">
    <source>
        <dbReference type="ARBA" id="ARBA00022679"/>
    </source>
</evidence>
<feature type="domain" description="Histidine kinase" evidence="8">
    <location>
        <begin position="860"/>
        <end position="1070"/>
    </location>
</feature>